<feature type="domain" description="Fumarate lyase N-terminal" evidence="3">
    <location>
        <begin position="84"/>
        <end position="289"/>
    </location>
</feature>
<evidence type="ECO:0000256" key="2">
    <source>
        <dbReference type="ARBA" id="ARBA00034772"/>
    </source>
</evidence>
<dbReference type="PANTHER" id="PTHR43172:SF2">
    <property type="entry name" value="ADENYLOSUCCINATE LYASE C-TERMINAL DOMAIN-CONTAINING PROTEIN"/>
    <property type="match status" value="1"/>
</dbReference>
<keyword evidence="1 4" id="KW-0456">Lyase</keyword>
<dbReference type="InterPro" id="IPR022761">
    <property type="entry name" value="Fumarate_lyase_N"/>
</dbReference>
<reference evidence="4 5" key="1">
    <citation type="submission" date="2024-02" db="EMBL/GenBank/DDBJ databases">
        <title>Full genome sequence of Nocardioides kribbensis.</title>
        <authorList>
            <person name="Poletto B.L."/>
            <person name="Silva G."/>
            <person name="Galante D."/>
            <person name="Campos K.R."/>
            <person name="Santos M.B.N."/>
            <person name="Sacchi C.T."/>
        </authorList>
    </citation>
    <scope>NUCLEOTIDE SEQUENCE [LARGE SCALE GENOMIC DNA]</scope>
    <source>
        <strain evidence="4 5">O4R</strain>
    </source>
</reference>
<proteinExistence type="inferred from homology"/>
<accession>A0ABV1NYC7</accession>
<dbReference type="InterPro" id="IPR008948">
    <property type="entry name" value="L-Aspartase-like"/>
</dbReference>
<dbReference type="SUPFAM" id="SSF48557">
    <property type="entry name" value="L-aspartase-like"/>
    <property type="match status" value="1"/>
</dbReference>
<dbReference type="GO" id="GO:0016829">
    <property type="term" value="F:lyase activity"/>
    <property type="evidence" value="ECO:0007669"/>
    <property type="project" value="UniProtKB-KW"/>
</dbReference>
<evidence type="ECO:0000256" key="1">
    <source>
        <dbReference type="ARBA" id="ARBA00023239"/>
    </source>
</evidence>
<dbReference type="RefSeq" id="WP_349804493.1">
    <property type="nucleotide sequence ID" value="NZ_JBEGDP010000008.1"/>
</dbReference>
<evidence type="ECO:0000259" key="3">
    <source>
        <dbReference type="Pfam" id="PF00206"/>
    </source>
</evidence>
<protein>
    <submittedName>
        <fullName evidence="4">Lyase family protein</fullName>
    </submittedName>
</protein>
<sequence length="402" mass="41605">MADLFWPGDHRARDVLSDEAFLAAMLDVEQAWLAALVAADVAPVRARADLGGLVGPGDLPGLAERAEAGGNPVLPLLALLRSRLGAETDAARWLHRGLTSQDVVDTALVLLARAALDDVATHLGAQVTTLVALVEEHRSTAMTARTLTQHAVPTTFGLVAAGWLGGVLDAHDEVAALGGRTLPAQLGGAAGTLAALGELLAPGHDPLALTTEVATALGLAPAVPWHGVRSPLTRVGDAAVRCTDAWGHVAHDVLTLARPEIAELSEGAGGGSSTMPHKANPVLAVLVRRAALTTPQLAATLHLAAADQVDQRADGAWHAEWATLRDLLRRTCTAASQTADLLAGLRVHPARMAATLEAAGSDVRAEQRSMAALTGRDPRPTYLGATDALVDAVLHRAREVTP</sequence>
<dbReference type="PROSITE" id="PS00163">
    <property type="entry name" value="FUMARATE_LYASES"/>
    <property type="match status" value="1"/>
</dbReference>
<dbReference type="InterPro" id="IPR020557">
    <property type="entry name" value="Fumarate_lyase_CS"/>
</dbReference>
<evidence type="ECO:0000313" key="4">
    <source>
        <dbReference type="EMBL" id="MEQ7847492.1"/>
    </source>
</evidence>
<dbReference type="EMBL" id="JBEGDP010000008">
    <property type="protein sequence ID" value="MEQ7847492.1"/>
    <property type="molecule type" value="Genomic_DNA"/>
</dbReference>
<dbReference type="Proteomes" id="UP001482520">
    <property type="component" value="Unassembled WGS sequence"/>
</dbReference>
<organism evidence="4 5">
    <name type="scientific">Nocardioides kribbensis</name>
    <dbReference type="NCBI Taxonomy" id="305517"/>
    <lineage>
        <taxon>Bacteria</taxon>
        <taxon>Bacillati</taxon>
        <taxon>Actinomycetota</taxon>
        <taxon>Actinomycetes</taxon>
        <taxon>Propionibacteriales</taxon>
        <taxon>Nocardioidaceae</taxon>
        <taxon>Nocardioides</taxon>
    </lineage>
</organism>
<dbReference type="Gene3D" id="1.10.275.10">
    <property type="entry name" value="Fumarase/aspartase (N-terminal domain)"/>
    <property type="match status" value="1"/>
</dbReference>
<evidence type="ECO:0000313" key="5">
    <source>
        <dbReference type="Proteomes" id="UP001482520"/>
    </source>
</evidence>
<comment type="similarity">
    <text evidence="2">Belongs to the class-II fumarase/aspartase family.</text>
</comment>
<dbReference type="PRINTS" id="PR00149">
    <property type="entry name" value="FUMRATELYASE"/>
</dbReference>
<keyword evidence="5" id="KW-1185">Reference proteome</keyword>
<dbReference type="Pfam" id="PF00206">
    <property type="entry name" value="Lyase_1"/>
    <property type="match status" value="1"/>
</dbReference>
<comment type="caution">
    <text evidence="4">The sequence shown here is derived from an EMBL/GenBank/DDBJ whole genome shotgun (WGS) entry which is preliminary data.</text>
</comment>
<name>A0ABV1NYC7_9ACTN</name>
<dbReference type="InterPro" id="IPR000362">
    <property type="entry name" value="Fumarate_lyase_fam"/>
</dbReference>
<dbReference type="InterPro" id="IPR024083">
    <property type="entry name" value="Fumarase/histidase_N"/>
</dbReference>
<dbReference type="PANTHER" id="PTHR43172">
    <property type="entry name" value="ADENYLOSUCCINATE LYASE"/>
    <property type="match status" value="1"/>
</dbReference>
<dbReference type="Gene3D" id="1.20.200.10">
    <property type="entry name" value="Fumarase/aspartase (Central domain)"/>
    <property type="match status" value="1"/>
</dbReference>
<gene>
    <name evidence="4" type="ORF">V6R90_09400</name>
</gene>